<dbReference type="Pfam" id="PF13860">
    <property type="entry name" value="FlgD_ig"/>
    <property type="match status" value="1"/>
</dbReference>
<gene>
    <name evidence="2" type="ORF">FJY75_05990</name>
</gene>
<dbReference type="Gene3D" id="2.60.120.260">
    <property type="entry name" value="Galactose-binding domain-like"/>
    <property type="match status" value="1"/>
</dbReference>
<dbReference type="Gene3D" id="2.60.40.4070">
    <property type="match status" value="1"/>
</dbReference>
<evidence type="ECO:0000259" key="1">
    <source>
        <dbReference type="Pfam" id="PF13860"/>
    </source>
</evidence>
<organism evidence="2 3">
    <name type="scientific">Eiseniibacteriota bacterium</name>
    <dbReference type="NCBI Taxonomy" id="2212470"/>
    <lineage>
        <taxon>Bacteria</taxon>
        <taxon>Candidatus Eiseniibacteriota</taxon>
    </lineage>
</organism>
<reference evidence="2" key="1">
    <citation type="submission" date="2019-03" db="EMBL/GenBank/DDBJ databases">
        <title>Lake Tanganyika Metagenome-Assembled Genomes (MAGs).</title>
        <authorList>
            <person name="Tran P."/>
        </authorList>
    </citation>
    <scope>NUCLEOTIDE SEQUENCE</scope>
    <source>
        <strain evidence="2">M_DeepCast_400m_m2_100</strain>
    </source>
</reference>
<dbReference type="AlphaFoldDB" id="A0A938BQM0"/>
<dbReference type="Proteomes" id="UP000748308">
    <property type="component" value="Unassembled WGS sequence"/>
</dbReference>
<proteinExistence type="predicted"/>
<protein>
    <recommendedName>
        <fullName evidence="1">FlgD/Vpr Ig-like domain-containing protein</fullName>
    </recommendedName>
</protein>
<dbReference type="InterPro" id="IPR025965">
    <property type="entry name" value="FlgD/Vpr_Ig-like"/>
</dbReference>
<dbReference type="EMBL" id="VGIY01000116">
    <property type="protein sequence ID" value="MBM3317385.1"/>
    <property type="molecule type" value="Genomic_DNA"/>
</dbReference>
<evidence type="ECO:0000313" key="3">
    <source>
        <dbReference type="Proteomes" id="UP000748308"/>
    </source>
</evidence>
<feature type="domain" description="FlgD/Vpr Ig-like" evidence="1">
    <location>
        <begin position="678"/>
        <end position="727"/>
    </location>
</feature>
<evidence type="ECO:0000313" key="2">
    <source>
        <dbReference type="EMBL" id="MBM3317385.1"/>
    </source>
</evidence>
<comment type="caution">
    <text evidence="2">The sequence shown here is derived from an EMBL/GenBank/DDBJ whole genome shotgun (WGS) entry which is preliminary data.</text>
</comment>
<accession>A0A938BQM0</accession>
<sequence length="742" mass="81072">MYVDGRPFFFHACWHEADGNASELRRHRLNTVSVRLDHPLAVTASQAAAGAGLLVMPFALKPDIVLGNLDRIADLAANDWVLAWVVGDDLDASHVNAALAARDSVRAIDPQGRPTTLDAISSYRMFATMTDMWSMYAYPLVKPNRYPLNGSKPGGLCEYGRWLVDMRKLGYAGPESTATRRLFWTSTQAHVQNNYSLKFLGGPGRPSRFPDGDHLRLIAAHAISAGAQGLLWFRERMLQSSFHGADRYARVAVIGCELDVVGPLVAAAESTGARLATSDSTVWATPIHLANARLISLIDTGYFHHYQPDRAEVQDLRIVDSLGGNLYQIGYGLTPVQNGAISFFLSTWILETDDLSLVDELQARHDGVCDSMAAFAIEELAARIAKVEAVIWKYDPAELDSLAVARDHLMAAQACGSPVCAGLQAERGLAYLRQTQHRLWQTAWTPEILDLGIERRDFYVLADSIDVIRCLQSGECWSGELLCNGAFSSDTCWTGDLRLSDSIFRSPPAALRLLGVPPKRAGREDPSAVVYSTEPVEAETGQWWQLEGWIYIPEDLGSMTAGITVSLLGRDGAGALIFEASQDGFVDSTPDWVPVRLVRRLPTAGIASLQVRLALYGAGEAYCDDFSLRRLDAAPPAAAPGGPPESEPSRVEMPRFRAASPGVGGLTMHCHLPRPGMASLRIFDVRGRLVRSLLAQALAAGPHTMIWDGRDHEGRRMPSGLYLLRLDALGHSMRGKVVLITR</sequence>
<name>A0A938BQM0_UNCEI</name>